<evidence type="ECO:0000313" key="4">
    <source>
        <dbReference type="EMBL" id="WPU66086.1"/>
    </source>
</evidence>
<feature type="domain" description="Calcineurin-like phosphoesterase" evidence="3">
    <location>
        <begin position="112"/>
        <end position="309"/>
    </location>
</feature>
<gene>
    <name evidence="4" type="ORF">SOO65_04940</name>
</gene>
<name>A0AAX4HS77_9BACT</name>
<feature type="signal peptide" evidence="2">
    <location>
        <begin position="1"/>
        <end position="19"/>
    </location>
</feature>
<dbReference type="Gene3D" id="3.60.21.10">
    <property type="match status" value="1"/>
</dbReference>
<proteinExistence type="predicted"/>
<protein>
    <submittedName>
        <fullName evidence="4">Metallophosphoesterase</fullName>
    </submittedName>
</protein>
<dbReference type="Proteomes" id="UP001324634">
    <property type="component" value="Chromosome"/>
</dbReference>
<dbReference type="AlphaFoldDB" id="A0AAX4HS77"/>
<dbReference type="Pfam" id="PF00149">
    <property type="entry name" value="Metallophos"/>
    <property type="match status" value="1"/>
</dbReference>
<dbReference type="EMBL" id="CP139487">
    <property type="protein sequence ID" value="WPU66086.1"/>
    <property type="molecule type" value="Genomic_DNA"/>
</dbReference>
<evidence type="ECO:0000259" key="3">
    <source>
        <dbReference type="Pfam" id="PF00149"/>
    </source>
</evidence>
<dbReference type="InterPro" id="IPR029052">
    <property type="entry name" value="Metallo-depent_PP-like"/>
</dbReference>
<evidence type="ECO:0000313" key="5">
    <source>
        <dbReference type="Proteomes" id="UP001324634"/>
    </source>
</evidence>
<organism evidence="4 5">
    <name type="scientific">Peredibacter starrii</name>
    <dbReference type="NCBI Taxonomy" id="28202"/>
    <lineage>
        <taxon>Bacteria</taxon>
        <taxon>Pseudomonadati</taxon>
        <taxon>Bdellovibrionota</taxon>
        <taxon>Bacteriovoracia</taxon>
        <taxon>Bacteriovoracales</taxon>
        <taxon>Bacteriovoracaceae</taxon>
        <taxon>Peredibacter</taxon>
    </lineage>
</organism>
<dbReference type="RefSeq" id="WP_321397870.1">
    <property type="nucleotide sequence ID" value="NZ_CP139487.1"/>
</dbReference>
<dbReference type="KEGG" id="psti:SOO65_04940"/>
<keyword evidence="5" id="KW-1185">Reference proteome</keyword>
<evidence type="ECO:0000256" key="1">
    <source>
        <dbReference type="ARBA" id="ARBA00022729"/>
    </source>
</evidence>
<dbReference type="PANTHER" id="PTHR22953">
    <property type="entry name" value="ACID PHOSPHATASE RELATED"/>
    <property type="match status" value="1"/>
</dbReference>
<dbReference type="PANTHER" id="PTHR22953:SF153">
    <property type="entry name" value="PURPLE ACID PHOSPHATASE"/>
    <property type="match status" value="1"/>
</dbReference>
<feature type="chain" id="PRO_5043421799" evidence="2">
    <location>
        <begin position="20"/>
        <end position="387"/>
    </location>
</feature>
<keyword evidence="1 2" id="KW-0732">Signal</keyword>
<dbReference type="SUPFAM" id="SSF56300">
    <property type="entry name" value="Metallo-dependent phosphatases"/>
    <property type="match status" value="1"/>
</dbReference>
<dbReference type="InterPro" id="IPR004843">
    <property type="entry name" value="Calcineurin-like_PHP"/>
</dbReference>
<dbReference type="GO" id="GO:0003993">
    <property type="term" value="F:acid phosphatase activity"/>
    <property type="evidence" value="ECO:0007669"/>
    <property type="project" value="InterPro"/>
</dbReference>
<reference evidence="4 5" key="1">
    <citation type="submission" date="2023-11" db="EMBL/GenBank/DDBJ databases">
        <title>Peredibacter starrii A3.12.</title>
        <authorList>
            <person name="Mitchell R.J."/>
        </authorList>
    </citation>
    <scope>NUCLEOTIDE SEQUENCE [LARGE SCALE GENOMIC DNA]</scope>
    <source>
        <strain evidence="4 5">A3.12</strain>
    </source>
</reference>
<evidence type="ECO:0000256" key="2">
    <source>
        <dbReference type="SAM" id="SignalP"/>
    </source>
</evidence>
<sequence>MLRFSKTIIPLMFSLSTFAQSTFTISPYVTVEDQGKITLNFQTTKEIELEIRLQDQKKHFRSLFPATKLTKIDLGTLTCDKPLRYTISSENRTEVDNALVAIPCTKKSPLYFGFMSDTQIKNDAGQIRANELSKSISEFQKMHPFSLIINAGDIVQHGGYENEWVNFFKTVDVYLRRAYLMAAVGNHEYFESPSMDKAPPEFLTYMRNGHSPDLGYMQLDLGRINVLMLNSNFESMSESKILEQWEWLEAKLRTAQEQKKPTVVTMHHSPYSSNLEHIRTIPTRLRNELVPMLEKYGVKMVLSGHLHMYERSHKTGITYLTAGPSGGINNVVSYRNPYSVFYRQFITTFSVLKLNGSFLEVITYGGDKSVIERFNVKLFDGPVSISK</sequence>
<dbReference type="InterPro" id="IPR039331">
    <property type="entry name" value="PAPs-like"/>
</dbReference>
<accession>A0AAX4HS77</accession>